<dbReference type="PROSITE" id="PS50835">
    <property type="entry name" value="IG_LIKE"/>
    <property type="match status" value="2"/>
</dbReference>
<dbReference type="SMART" id="SM00408">
    <property type="entry name" value="IGc2"/>
    <property type="match status" value="3"/>
</dbReference>
<organism evidence="5 6">
    <name type="scientific">Alosa alosa</name>
    <name type="common">allis shad</name>
    <dbReference type="NCBI Taxonomy" id="278164"/>
    <lineage>
        <taxon>Eukaryota</taxon>
        <taxon>Metazoa</taxon>
        <taxon>Chordata</taxon>
        <taxon>Craniata</taxon>
        <taxon>Vertebrata</taxon>
        <taxon>Euteleostomi</taxon>
        <taxon>Actinopterygii</taxon>
        <taxon>Neopterygii</taxon>
        <taxon>Teleostei</taxon>
        <taxon>Clupei</taxon>
        <taxon>Clupeiformes</taxon>
        <taxon>Clupeoidei</taxon>
        <taxon>Clupeidae</taxon>
        <taxon>Alosa</taxon>
    </lineage>
</organism>
<dbReference type="GO" id="GO:0007166">
    <property type="term" value="P:cell surface receptor signaling pathway"/>
    <property type="evidence" value="ECO:0007669"/>
    <property type="project" value="TreeGrafter"/>
</dbReference>
<dbReference type="Pfam" id="PF13927">
    <property type="entry name" value="Ig_3"/>
    <property type="match status" value="1"/>
</dbReference>
<dbReference type="CDD" id="cd00096">
    <property type="entry name" value="Ig"/>
    <property type="match status" value="1"/>
</dbReference>
<evidence type="ECO:0000313" key="5">
    <source>
        <dbReference type="EMBL" id="KAG5269774.1"/>
    </source>
</evidence>
<reference evidence="5" key="1">
    <citation type="submission" date="2020-10" db="EMBL/GenBank/DDBJ databases">
        <title>Chromosome-scale genome assembly of the Allis shad, Alosa alosa.</title>
        <authorList>
            <person name="Margot Z."/>
            <person name="Christophe K."/>
            <person name="Cabau C."/>
            <person name="Louis A."/>
            <person name="Berthelot C."/>
            <person name="Parey E."/>
            <person name="Roest Crollius H."/>
            <person name="Montfort J."/>
            <person name="Robinson-Rechavi M."/>
            <person name="Bucao C."/>
            <person name="Bouchez O."/>
            <person name="Gislard M."/>
            <person name="Lluch J."/>
            <person name="Milhes M."/>
            <person name="Lampietro C."/>
            <person name="Lopez Roques C."/>
            <person name="Donnadieu C."/>
            <person name="Braasch I."/>
            <person name="Desvignes T."/>
            <person name="Postlethwait J."/>
            <person name="Bobe J."/>
            <person name="Guiguen Y."/>
        </authorList>
    </citation>
    <scope>NUCLEOTIDE SEQUENCE</scope>
    <source>
        <strain evidence="5">M-15738</strain>
        <tissue evidence="5">Blood</tissue>
    </source>
</reference>
<dbReference type="GO" id="GO:0009897">
    <property type="term" value="C:external side of plasma membrane"/>
    <property type="evidence" value="ECO:0007669"/>
    <property type="project" value="TreeGrafter"/>
</dbReference>
<dbReference type="InterPro" id="IPR003599">
    <property type="entry name" value="Ig_sub"/>
</dbReference>
<comment type="caution">
    <text evidence="5">The sequence shown here is derived from an EMBL/GenBank/DDBJ whole genome shotgun (WGS) entry which is preliminary data.</text>
</comment>
<keyword evidence="1 3" id="KW-0732">Signal</keyword>
<feature type="domain" description="Ig-like" evidence="4">
    <location>
        <begin position="109"/>
        <end position="289"/>
    </location>
</feature>
<feature type="signal peptide" evidence="3">
    <location>
        <begin position="1"/>
        <end position="19"/>
    </location>
</feature>
<feature type="chain" id="PRO_5043899328" description="Ig-like domain-containing protein" evidence="3">
    <location>
        <begin position="20"/>
        <end position="302"/>
    </location>
</feature>
<dbReference type="InterPro" id="IPR050488">
    <property type="entry name" value="Ig_Fc_receptor"/>
</dbReference>
<dbReference type="InterPro" id="IPR036179">
    <property type="entry name" value="Ig-like_dom_sf"/>
</dbReference>
<evidence type="ECO:0000256" key="1">
    <source>
        <dbReference type="ARBA" id="ARBA00022729"/>
    </source>
</evidence>
<feature type="domain" description="Ig-like" evidence="4">
    <location>
        <begin position="22"/>
        <end position="107"/>
    </location>
</feature>
<dbReference type="GO" id="GO:0006955">
    <property type="term" value="P:immune response"/>
    <property type="evidence" value="ECO:0007669"/>
    <property type="project" value="TreeGrafter"/>
</dbReference>
<dbReference type="InterPro" id="IPR007110">
    <property type="entry name" value="Ig-like_dom"/>
</dbReference>
<dbReference type="SMART" id="SM00409">
    <property type="entry name" value="IG"/>
    <property type="match status" value="3"/>
</dbReference>
<sequence>MRLFLSLIVVSALQKWTQAQIPRKAVASVAEGDAHLFSGGSLLLTCDVPEDPSPLWTFEWFFNGKPLASGMSYQIWKARVLQSGNYTCMAVRETELNPTGILETQLSAPLRVDIDGGWIILEAPSKPMIMEETMSLTCRIRGHRRTEVIFYLNGREIWRQRNRTLTLHHLTLEHGGQYSCRATWEVQGLYHSAESTGVAVTVLEILTTPQLLASTIQGRQKKRDLKLTCVTEVNTRESAAALIHYYFLKNDMPLGPATSYGTFIIPDVSAEDSGQYSCRVSVPMLRRMSWSTKEQVDIPRSR</sequence>
<evidence type="ECO:0000259" key="4">
    <source>
        <dbReference type="PROSITE" id="PS50835"/>
    </source>
</evidence>
<evidence type="ECO:0000256" key="2">
    <source>
        <dbReference type="ARBA" id="ARBA00023157"/>
    </source>
</evidence>
<evidence type="ECO:0000256" key="3">
    <source>
        <dbReference type="SAM" id="SignalP"/>
    </source>
</evidence>
<protein>
    <recommendedName>
        <fullName evidence="4">Ig-like domain-containing protein</fullName>
    </recommendedName>
</protein>
<dbReference type="Gene3D" id="2.60.40.10">
    <property type="entry name" value="Immunoglobulins"/>
    <property type="match status" value="3"/>
</dbReference>
<dbReference type="SUPFAM" id="SSF48726">
    <property type="entry name" value="Immunoglobulin"/>
    <property type="match status" value="3"/>
</dbReference>
<dbReference type="GO" id="GO:0004888">
    <property type="term" value="F:transmembrane signaling receptor activity"/>
    <property type="evidence" value="ECO:0007669"/>
    <property type="project" value="TreeGrafter"/>
</dbReference>
<dbReference type="Pfam" id="PF13895">
    <property type="entry name" value="Ig_2"/>
    <property type="match status" value="1"/>
</dbReference>
<dbReference type="InterPro" id="IPR003598">
    <property type="entry name" value="Ig_sub2"/>
</dbReference>
<accession>A0AAV6G3R9</accession>
<gene>
    <name evidence="5" type="ORF">AALO_G00205970</name>
</gene>
<proteinExistence type="predicted"/>
<evidence type="ECO:0000313" key="6">
    <source>
        <dbReference type="Proteomes" id="UP000823561"/>
    </source>
</evidence>
<dbReference type="InterPro" id="IPR013783">
    <property type="entry name" value="Ig-like_fold"/>
</dbReference>
<dbReference type="Proteomes" id="UP000823561">
    <property type="component" value="Chromosome 15"/>
</dbReference>
<dbReference type="EMBL" id="JADWDJ010000015">
    <property type="protein sequence ID" value="KAG5269774.1"/>
    <property type="molecule type" value="Genomic_DNA"/>
</dbReference>
<dbReference type="AlphaFoldDB" id="A0AAV6G3R9"/>
<dbReference type="PANTHER" id="PTHR11481">
    <property type="entry name" value="IMMUNOGLOBULIN FC RECEPTOR"/>
    <property type="match status" value="1"/>
</dbReference>
<name>A0AAV6G3R9_9TELE</name>
<keyword evidence="6" id="KW-1185">Reference proteome</keyword>
<keyword evidence="2" id="KW-1015">Disulfide bond</keyword>
<dbReference type="PANTHER" id="PTHR11481:SF64">
    <property type="entry name" value="FC RECEPTOR-LIKE PROTEIN 4"/>
    <property type="match status" value="1"/>
</dbReference>